<dbReference type="EMBL" id="LT629701">
    <property type="protein sequence ID" value="SDM31446.1"/>
    <property type="molecule type" value="Genomic_DNA"/>
</dbReference>
<gene>
    <name evidence="1" type="ORF">SAMN04489726_0947</name>
</gene>
<reference evidence="1 2" key="1">
    <citation type="submission" date="2016-10" db="EMBL/GenBank/DDBJ databases">
        <authorList>
            <person name="de Groot N.N."/>
        </authorList>
    </citation>
    <scope>NUCLEOTIDE SEQUENCE [LARGE SCALE GENOMIC DNA]</scope>
    <source>
        <strain evidence="1 2">DSM 44149</strain>
    </source>
</reference>
<dbReference type="eggNOG" id="ENOG502Z976">
    <property type="taxonomic scope" value="Bacteria"/>
</dbReference>
<organism evidence="1 2">
    <name type="scientific">Allokutzneria albata</name>
    <name type="common">Kibdelosporangium albatum</name>
    <dbReference type="NCBI Taxonomy" id="211114"/>
    <lineage>
        <taxon>Bacteria</taxon>
        <taxon>Bacillati</taxon>
        <taxon>Actinomycetota</taxon>
        <taxon>Actinomycetes</taxon>
        <taxon>Pseudonocardiales</taxon>
        <taxon>Pseudonocardiaceae</taxon>
        <taxon>Allokutzneria</taxon>
    </lineage>
</organism>
<evidence type="ECO:0000313" key="1">
    <source>
        <dbReference type="EMBL" id="SDM31446.1"/>
    </source>
</evidence>
<sequence length="724" mass="77941">MTQPRFQVTFRDDHVPAAPAGLYELVLDHTVSGGEVGSDSFPTARQNFEIRAPQFTLDGSFVQAVHPVPGASGAFEYVLPHITLRRLILPWERALVVNSPGLPWMALLVFAEGELPEDTKAQGHVRSRTVKELLGTTERGVLVPDIGLDEVPPELHESDCATIDVPGDVFAAVVPGLSELPHLAHVRKVKDWQAARVRGPAREELEVGDFSVVVANRFPRTAGRYAAHLVSLEGFAPYLSTPPSSDATVRMVSLAAWSFEAVPDARGHFSALVRDLAEDPAGLGLRLNPVSQARLGAERLALGYVPVAYGLVSGECTFAWYRGPFTPSVAQTPPKPGEHYEHADEALVYLTDVGVFDVSYASAFTLGRSLALSDPTLSAALTAFRGRARRIVGRALLRAEEPTRSGRAAEASALLSEHPARDRFHALLADGLGSRLHTAITVTAVADNQTRARLRPRRGGVPRPPGVPALRNSVLDKGVLGQQLAEQVEPLVTAADQVRLLGATPLSHLVPDARMLPPESLRFFHVDPSWCSALLDGVLSAGVSTSVDAALNAVLRERISVDEQRLSGMLMRSTLVRGWPGLIVEPFTAGGELLEIVRRQVIGSDVLLCLFAGVPDEVVFREPHQGIHFGLDEDDRIGLRRLVGEVGAPLGQNFPADGEGFGRFLRPVFANGTPELLDVTALVPAMAEALRVADQLDEGEDLSPAALAVQMVNAPQRISFTPEQ</sequence>
<keyword evidence="2" id="KW-1185">Reference proteome</keyword>
<dbReference type="Proteomes" id="UP000183376">
    <property type="component" value="Chromosome I"/>
</dbReference>
<dbReference type="STRING" id="211114.SAMN04489726_0947"/>
<proteinExistence type="predicted"/>
<name>A0A1G9S7K4_ALLAB</name>
<dbReference type="OrthoDB" id="4846903at2"/>
<protein>
    <submittedName>
        <fullName evidence="1">Uncharacterized protein</fullName>
    </submittedName>
</protein>
<dbReference type="AlphaFoldDB" id="A0A1G9S7K4"/>
<evidence type="ECO:0000313" key="2">
    <source>
        <dbReference type="Proteomes" id="UP000183376"/>
    </source>
</evidence>
<accession>A0A1G9S7K4</accession>
<dbReference type="RefSeq" id="WP_030430699.1">
    <property type="nucleotide sequence ID" value="NZ_JOEF01000015.1"/>
</dbReference>